<evidence type="ECO:0000313" key="3">
    <source>
        <dbReference type="Proteomes" id="UP000034407"/>
    </source>
</evidence>
<comment type="caution">
    <text evidence="2">The sequence shown here is derived from an EMBL/GenBank/DDBJ whole genome shotgun (WGS) entry which is preliminary data.</text>
</comment>
<dbReference type="PIRSF" id="PIRSF010606">
    <property type="entry name" value="Spore_coat_CotJB"/>
    <property type="match status" value="1"/>
</dbReference>
<feature type="domain" description="Protein CotJB" evidence="1">
    <location>
        <begin position="6"/>
        <end position="81"/>
    </location>
</feature>
<dbReference type="AlphaFoldDB" id="A0A0M3DLU6"/>
<dbReference type="RefSeq" id="WP_021429956.1">
    <property type="nucleotide sequence ID" value="NZ_JBCLWQ010000002.1"/>
</dbReference>
<dbReference type="PATRIC" id="fig|1629550.3.peg.3411"/>
<keyword evidence="2" id="KW-0167">Capsid protein</keyword>
<dbReference type="Pfam" id="PF12652">
    <property type="entry name" value="CotJB"/>
    <property type="match status" value="1"/>
</dbReference>
<reference evidence="2 3" key="1">
    <citation type="submission" date="2015-04" db="EMBL/GenBank/DDBJ databases">
        <title>Microcin producing Clostridium sp. JC272T.</title>
        <authorList>
            <person name="Jyothsna T."/>
            <person name="Sasikala C."/>
            <person name="Ramana C."/>
        </authorList>
    </citation>
    <scope>NUCLEOTIDE SEQUENCE [LARGE SCALE GENOMIC DNA]</scope>
    <source>
        <strain evidence="2 3">JC272</strain>
    </source>
</reference>
<evidence type="ECO:0000259" key="1">
    <source>
        <dbReference type="Pfam" id="PF12652"/>
    </source>
</evidence>
<dbReference type="GeneID" id="67471800"/>
<protein>
    <submittedName>
        <fullName evidence="2">Polypeptide composition of the spore coat protein CotJB</fullName>
    </submittedName>
</protein>
<name>A0A0M3DLU6_9FIRM</name>
<dbReference type="InterPro" id="IPR024207">
    <property type="entry name" value="CotJB_dom"/>
</dbReference>
<keyword evidence="2" id="KW-0946">Virion</keyword>
<evidence type="ECO:0000313" key="2">
    <source>
        <dbReference type="EMBL" id="KKY02367.1"/>
    </source>
</evidence>
<gene>
    <name evidence="2" type="ORF">VN21_03575</name>
</gene>
<organism evidence="2 3">
    <name type="scientific">Paraclostridium benzoelyticum</name>
    <dbReference type="NCBI Taxonomy" id="1629550"/>
    <lineage>
        <taxon>Bacteria</taxon>
        <taxon>Bacillati</taxon>
        <taxon>Bacillota</taxon>
        <taxon>Clostridia</taxon>
        <taxon>Peptostreptococcales</taxon>
        <taxon>Peptostreptococcaceae</taxon>
        <taxon>Paraclostridium</taxon>
    </lineage>
</organism>
<keyword evidence="3" id="KW-1185">Reference proteome</keyword>
<sequence length="87" mass="10282">MATRADMLTDIEELCFACLDMNLYLDNHNEDERALATYNKLCSELAKARINYEKKYGPLNNFGYSPSKSPFQWVEGPWPWENKFYEM</sequence>
<dbReference type="OrthoDB" id="9804099at2"/>
<dbReference type="Proteomes" id="UP000034407">
    <property type="component" value="Unassembled WGS sequence"/>
</dbReference>
<dbReference type="InterPro" id="IPR016571">
    <property type="entry name" value="Spore_coat_assembly_CotJB"/>
</dbReference>
<accession>A0A0M3DLU6</accession>
<proteinExistence type="predicted"/>
<dbReference type="EMBL" id="LBBT01000073">
    <property type="protein sequence ID" value="KKY02367.1"/>
    <property type="molecule type" value="Genomic_DNA"/>
</dbReference>